<dbReference type="InterPro" id="IPR029000">
    <property type="entry name" value="Cyclophilin-like_dom_sf"/>
</dbReference>
<dbReference type="SMART" id="SM00796">
    <property type="entry name" value="AHS1"/>
    <property type="match status" value="1"/>
</dbReference>
<evidence type="ECO:0000256" key="2">
    <source>
        <dbReference type="ARBA" id="ARBA00022801"/>
    </source>
</evidence>
<dbReference type="RefSeq" id="WP_284300942.1">
    <property type="nucleotide sequence ID" value="NZ_BSSV01000009.1"/>
</dbReference>
<dbReference type="InterPro" id="IPR003833">
    <property type="entry name" value="CT_C_D"/>
</dbReference>
<evidence type="ECO:0000256" key="1">
    <source>
        <dbReference type="ARBA" id="ARBA00022741"/>
    </source>
</evidence>
<evidence type="ECO:0000259" key="4">
    <source>
        <dbReference type="SMART" id="SM00796"/>
    </source>
</evidence>
<dbReference type="EMBL" id="BSSV01000009">
    <property type="protein sequence ID" value="GLX87157.1"/>
    <property type="molecule type" value="Genomic_DNA"/>
</dbReference>
<dbReference type="Gene3D" id="2.40.100.10">
    <property type="entry name" value="Cyclophilin-like"/>
    <property type="match status" value="1"/>
</dbReference>
<evidence type="ECO:0000313" key="5">
    <source>
        <dbReference type="EMBL" id="GLX87157.1"/>
    </source>
</evidence>
<evidence type="ECO:0000256" key="3">
    <source>
        <dbReference type="ARBA" id="ARBA00022840"/>
    </source>
</evidence>
<keyword evidence="6" id="KW-1185">Reference proteome</keyword>
<dbReference type="Pfam" id="PF02682">
    <property type="entry name" value="CT_C_D"/>
    <property type="match status" value="1"/>
</dbReference>
<feature type="domain" description="Carboxyltransferase" evidence="4">
    <location>
        <begin position="7"/>
        <end position="209"/>
    </location>
</feature>
<dbReference type="SUPFAM" id="SSF50891">
    <property type="entry name" value="Cyclophilin-like"/>
    <property type="match status" value="1"/>
</dbReference>
<accession>A0ABQ6HHN9</accession>
<evidence type="ECO:0000313" key="6">
    <source>
        <dbReference type="Proteomes" id="UP001157134"/>
    </source>
</evidence>
<sequence>MHELNRFNIFSYSENAILIQWPSTISATLHQDIISIGQQISRLSPWFIEQVCSYHSILIYYRFEAISASEFSQKIEAIIQRFSGNEKVCEVGRKITIDVLYDEETGWDNQLLCQMKGCSLQEIINWHTKRTYRAYALGFTPGFCYLASVDEKLFAPRKTVPRKKVPAGAVAIAHKQTAIYPDASPGGWHIIGQTAQPMYQMSNNEFQPLINVGDIVTFRSIDKETFLAQGGEVVKENLNASN</sequence>
<organism evidence="5 6">
    <name type="scientific">Thalassotalea loyana</name>
    <dbReference type="NCBI Taxonomy" id="280483"/>
    <lineage>
        <taxon>Bacteria</taxon>
        <taxon>Pseudomonadati</taxon>
        <taxon>Pseudomonadota</taxon>
        <taxon>Gammaproteobacteria</taxon>
        <taxon>Alteromonadales</taxon>
        <taxon>Colwelliaceae</taxon>
        <taxon>Thalassotalea</taxon>
    </lineage>
</organism>
<dbReference type="PANTHER" id="PTHR34698:SF2">
    <property type="entry name" value="5-OXOPROLINASE SUBUNIT B"/>
    <property type="match status" value="1"/>
</dbReference>
<comment type="caution">
    <text evidence="5">The sequence shown here is derived from an EMBL/GenBank/DDBJ whole genome shotgun (WGS) entry which is preliminary data.</text>
</comment>
<keyword evidence="2 5" id="KW-0378">Hydrolase</keyword>
<gene>
    <name evidence="5" type="primary">ybgJ</name>
    <name evidence="5" type="ORF">tloyanaT_34100</name>
</gene>
<dbReference type="PANTHER" id="PTHR34698">
    <property type="entry name" value="5-OXOPROLINASE SUBUNIT B"/>
    <property type="match status" value="1"/>
</dbReference>
<dbReference type="Proteomes" id="UP001157134">
    <property type="component" value="Unassembled WGS sequence"/>
</dbReference>
<keyword evidence="1" id="KW-0547">Nucleotide-binding</keyword>
<protein>
    <submittedName>
        <fullName evidence="5">Allophanate hydrolase</fullName>
    </submittedName>
</protein>
<name>A0ABQ6HHN9_9GAMM</name>
<dbReference type="SUPFAM" id="SSF160467">
    <property type="entry name" value="PH0987 N-terminal domain-like"/>
    <property type="match status" value="1"/>
</dbReference>
<keyword evidence="3" id="KW-0067">ATP-binding</keyword>
<dbReference type="GO" id="GO:0016787">
    <property type="term" value="F:hydrolase activity"/>
    <property type="evidence" value="ECO:0007669"/>
    <property type="project" value="UniProtKB-KW"/>
</dbReference>
<proteinExistence type="predicted"/>
<dbReference type="InterPro" id="IPR010016">
    <property type="entry name" value="PxpB"/>
</dbReference>
<dbReference type="Gene3D" id="3.30.1360.40">
    <property type="match status" value="1"/>
</dbReference>
<reference evidence="5 6" key="1">
    <citation type="submission" date="2023-03" db="EMBL/GenBank/DDBJ databases">
        <title>Thalassotalea loyana LMG 22536T draft genome sequence.</title>
        <authorList>
            <person name="Sawabe T."/>
        </authorList>
    </citation>
    <scope>NUCLEOTIDE SEQUENCE [LARGE SCALE GENOMIC DNA]</scope>
    <source>
        <strain evidence="5 6">LMG 22536</strain>
    </source>
</reference>